<feature type="compositionally biased region" description="Low complexity" evidence="1">
    <location>
        <begin position="45"/>
        <end position="54"/>
    </location>
</feature>
<evidence type="ECO:0008006" key="5">
    <source>
        <dbReference type="Google" id="ProtNLM"/>
    </source>
</evidence>
<feature type="compositionally biased region" description="Acidic residues" evidence="1">
    <location>
        <begin position="55"/>
        <end position="66"/>
    </location>
</feature>
<dbReference type="AlphaFoldDB" id="A0A7W4NJK2"/>
<organism evidence="3 4">
    <name type="scientific">Gluconacetobacter sacchari</name>
    <dbReference type="NCBI Taxonomy" id="92759"/>
    <lineage>
        <taxon>Bacteria</taxon>
        <taxon>Pseudomonadati</taxon>
        <taxon>Pseudomonadota</taxon>
        <taxon>Alphaproteobacteria</taxon>
        <taxon>Acetobacterales</taxon>
        <taxon>Acetobacteraceae</taxon>
        <taxon>Gluconacetobacter</taxon>
    </lineage>
</organism>
<evidence type="ECO:0000256" key="2">
    <source>
        <dbReference type="SAM" id="SignalP"/>
    </source>
</evidence>
<gene>
    <name evidence="3" type="ORF">HLH48_02050</name>
</gene>
<proteinExistence type="predicted"/>
<accession>A0A7W4NJK2</accession>
<dbReference type="PROSITE" id="PS51257">
    <property type="entry name" value="PROKAR_LIPOPROTEIN"/>
    <property type="match status" value="1"/>
</dbReference>
<evidence type="ECO:0000313" key="4">
    <source>
        <dbReference type="Proteomes" id="UP000589085"/>
    </source>
</evidence>
<feature type="region of interest" description="Disordered" evidence="1">
    <location>
        <begin position="45"/>
        <end position="66"/>
    </location>
</feature>
<dbReference type="RefSeq" id="WP_182995838.1">
    <property type="nucleotide sequence ID" value="NZ_JABEQJ010000002.1"/>
</dbReference>
<comment type="caution">
    <text evidence="3">The sequence shown here is derived from an EMBL/GenBank/DDBJ whole genome shotgun (WGS) entry which is preliminary data.</text>
</comment>
<keyword evidence="2" id="KW-0732">Signal</keyword>
<name>A0A7W4NJK2_9PROT</name>
<protein>
    <recommendedName>
        <fullName evidence="5">Lipoprotein</fullName>
    </recommendedName>
</protein>
<evidence type="ECO:0000256" key="1">
    <source>
        <dbReference type="SAM" id="MobiDB-lite"/>
    </source>
</evidence>
<dbReference type="EMBL" id="JABEQJ010000002">
    <property type="protein sequence ID" value="MBB2158966.1"/>
    <property type="molecule type" value="Genomic_DNA"/>
</dbReference>
<reference evidence="3 4" key="1">
    <citation type="submission" date="2020-04" db="EMBL/GenBank/DDBJ databases">
        <title>Description of novel Gluconacetobacter.</title>
        <authorList>
            <person name="Sombolestani A."/>
        </authorList>
    </citation>
    <scope>NUCLEOTIDE SEQUENCE [LARGE SCALE GENOMIC DNA]</scope>
    <source>
        <strain evidence="3 4">LMG 19747</strain>
    </source>
</reference>
<feature type="chain" id="PRO_5030509964" description="Lipoprotein" evidence="2">
    <location>
        <begin position="23"/>
        <end position="66"/>
    </location>
</feature>
<feature type="signal peptide" evidence="2">
    <location>
        <begin position="1"/>
        <end position="22"/>
    </location>
</feature>
<sequence length="66" mass="6853">MTKKFILAAGLLILAACSPSQPPRLPPATGSVVPQPVSVQQPVIIPGNYVPTGPDDGDNTDDDWAN</sequence>
<evidence type="ECO:0000313" key="3">
    <source>
        <dbReference type="EMBL" id="MBB2158966.1"/>
    </source>
</evidence>
<dbReference type="Proteomes" id="UP000589085">
    <property type="component" value="Unassembled WGS sequence"/>
</dbReference>